<keyword evidence="1" id="KW-0732">Signal</keyword>
<evidence type="ECO:0000313" key="2">
    <source>
        <dbReference type="EMBL" id="KAK8763216.1"/>
    </source>
</evidence>
<feature type="chain" id="PRO_5042890609" description="Single domain-containing protein" evidence="1">
    <location>
        <begin position="24"/>
        <end position="106"/>
    </location>
</feature>
<organism evidence="2 3">
    <name type="scientific">Amblyomma americanum</name>
    <name type="common">Lone star tick</name>
    <dbReference type="NCBI Taxonomy" id="6943"/>
    <lineage>
        <taxon>Eukaryota</taxon>
        <taxon>Metazoa</taxon>
        <taxon>Ecdysozoa</taxon>
        <taxon>Arthropoda</taxon>
        <taxon>Chelicerata</taxon>
        <taxon>Arachnida</taxon>
        <taxon>Acari</taxon>
        <taxon>Parasitiformes</taxon>
        <taxon>Ixodida</taxon>
        <taxon>Ixodoidea</taxon>
        <taxon>Ixodidae</taxon>
        <taxon>Amblyomminae</taxon>
        <taxon>Amblyomma</taxon>
    </lineage>
</organism>
<evidence type="ECO:0008006" key="4">
    <source>
        <dbReference type="Google" id="ProtNLM"/>
    </source>
</evidence>
<proteinExistence type="predicted"/>
<evidence type="ECO:0000313" key="3">
    <source>
        <dbReference type="Proteomes" id="UP001321473"/>
    </source>
</evidence>
<dbReference type="EMBL" id="JARKHS020029531">
    <property type="protein sequence ID" value="KAK8763216.1"/>
    <property type="molecule type" value="Genomic_DNA"/>
</dbReference>
<name>A0AAQ4DL76_AMBAM</name>
<dbReference type="PROSITE" id="PS51257">
    <property type="entry name" value="PROKAR_LIPOPROTEIN"/>
    <property type="match status" value="1"/>
</dbReference>
<reference evidence="2 3" key="1">
    <citation type="journal article" date="2023" name="Arcadia Sci">
        <title>De novo assembly of a long-read Amblyomma americanum tick genome.</title>
        <authorList>
            <person name="Chou S."/>
            <person name="Poskanzer K.E."/>
            <person name="Rollins M."/>
            <person name="Thuy-Boun P.S."/>
        </authorList>
    </citation>
    <scope>NUCLEOTIDE SEQUENCE [LARGE SCALE GENOMIC DNA]</scope>
    <source>
        <strain evidence="2">F_SG_1</strain>
        <tissue evidence="2">Salivary glands</tissue>
    </source>
</reference>
<sequence>MLRSTLLCMAAAFAACVFESSEGRFLSSSDIETTGRDCVGAIGQPAKEGYSVSKKHPCQLETCHNGTWKIDRCLEDMDPKCHGQLGTRGPGPYPDCCALAVYCSEH</sequence>
<feature type="signal peptide" evidence="1">
    <location>
        <begin position="1"/>
        <end position="23"/>
    </location>
</feature>
<accession>A0AAQ4DL76</accession>
<comment type="caution">
    <text evidence="2">The sequence shown here is derived from an EMBL/GenBank/DDBJ whole genome shotgun (WGS) entry which is preliminary data.</text>
</comment>
<evidence type="ECO:0000256" key="1">
    <source>
        <dbReference type="SAM" id="SignalP"/>
    </source>
</evidence>
<keyword evidence="3" id="KW-1185">Reference proteome</keyword>
<protein>
    <recommendedName>
        <fullName evidence="4">Single domain-containing protein</fullName>
    </recommendedName>
</protein>
<gene>
    <name evidence="2" type="ORF">V5799_034178</name>
</gene>
<dbReference type="AlphaFoldDB" id="A0AAQ4DL76"/>
<dbReference type="Proteomes" id="UP001321473">
    <property type="component" value="Unassembled WGS sequence"/>
</dbReference>